<dbReference type="PROSITE" id="PS51257">
    <property type="entry name" value="PROKAR_LIPOPROTEIN"/>
    <property type="match status" value="1"/>
</dbReference>
<dbReference type="SUPFAM" id="SSF158472">
    <property type="entry name" value="HAMP domain-like"/>
    <property type="match status" value="1"/>
</dbReference>
<dbReference type="InterPro" id="IPR036097">
    <property type="entry name" value="HisK_dim/P_sf"/>
</dbReference>
<feature type="compositionally biased region" description="Basic and acidic residues" evidence="10">
    <location>
        <begin position="205"/>
        <end position="220"/>
    </location>
</feature>
<comment type="caution">
    <text evidence="14">The sequence shown here is derived from an EMBL/GenBank/DDBJ whole genome shotgun (WGS) entry which is preliminary data.</text>
</comment>
<gene>
    <name evidence="14" type="ORF">BLA60_21035</name>
</gene>
<dbReference type="SMART" id="SM00304">
    <property type="entry name" value="HAMP"/>
    <property type="match status" value="1"/>
</dbReference>
<name>A0A7Z1AYE5_9PSEU</name>
<evidence type="ECO:0000313" key="14">
    <source>
        <dbReference type="EMBL" id="OLF09072.1"/>
    </source>
</evidence>
<evidence type="ECO:0000259" key="13">
    <source>
        <dbReference type="PROSITE" id="PS50885"/>
    </source>
</evidence>
<dbReference type="InterPro" id="IPR003594">
    <property type="entry name" value="HATPase_dom"/>
</dbReference>
<dbReference type="CDD" id="cd06225">
    <property type="entry name" value="HAMP"/>
    <property type="match status" value="1"/>
</dbReference>
<accession>A0A7Z1AYE5</accession>
<dbReference type="InterPro" id="IPR036890">
    <property type="entry name" value="HATPase_C_sf"/>
</dbReference>
<dbReference type="PROSITE" id="PS50885">
    <property type="entry name" value="HAMP"/>
    <property type="match status" value="1"/>
</dbReference>
<evidence type="ECO:0000256" key="4">
    <source>
        <dbReference type="ARBA" id="ARBA00022553"/>
    </source>
</evidence>
<dbReference type="Gene3D" id="6.10.340.10">
    <property type="match status" value="1"/>
</dbReference>
<feature type="domain" description="Histidine kinase" evidence="12">
    <location>
        <begin position="417"/>
        <end position="630"/>
    </location>
</feature>
<sequence>MTRRHSLLTRLLAMSVVVAGCSVGASAWLAAQSTTGAINQEIGESLATDAEIYDRLLGHAATHADWAGVRALVDTVAEETGRRITVTTPSRKVIADSGGSTDTTLPSTPTAVVDPLAVDPVLKPDAGKAGIDARAVGPYRLPAVERAQLRRVAQSRLDCLRKYGRDGVIVEKPNGRLAVEEVTGAPREESVPEAPVADTTPAEGVAEREAPQAEPDRPPGDDVAIPGDPKMTGDAGVTPGCDEQVTATRTEQAASTELLTLVNACLDRQGKAPLLPKVADLPSPDELRPAPDDQRCVDSARREQLAAHVSEPAYLYIARPGGKAAPVDLSTVGYSRIAWTALAVLVLTVGVTALAATRLVRPIHAITSAARKMGEGDRSARVRTRARGEIGELAATFNRMSEQIETAERQRRTMVSDVAHELRTPLVNIRGWLEASQDGMAKLEPALVASLVEETVLLQHIIDDLQDLALADAGKLRMHPEQVHVRSILAQVASAHQSQANASAVELRVVVAGEPDLSADPTRLRQALGNLVSNAVRHTPAGGRVTLSARQEDGVVIEVADTGSGIDAASLPHVFDRFWRADRSRSRASGGSGLGLAITHHLVAAHGGRIQVRSAVDVGTTFTIHLPPRPIGDGS</sequence>
<evidence type="ECO:0000259" key="12">
    <source>
        <dbReference type="PROSITE" id="PS50109"/>
    </source>
</evidence>
<dbReference type="GO" id="GO:0005886">
    <property type="term" value="C:plasma membrane"/>
    <property type="evidence" value="ECO:0007669"/>
    <property type="project" value="UniProtKB-SubCell"/>
</dbReference>
<evidence type="ECO:0000256" key="5">
    <source>
        <dbReference type="ARBA" id="ARBA00022679"/>
    </source>
</evidence>
<dbReference type="Pfam" id="PF00512">
    <property type="entry name" value="HisKA"/>
    <property type="match status" value="1"/>
</dbReference>
<dbReference type="InterPro" id="IPR005467">
    <property type="entry name" value="His_kinase_dom"/>
</dbReference>
<evidence type="ECO:0000313" key="15">
    <source>
        <dbReference type="Proteomes" id="UP000185696"/>
    </source>
</evidence>
<dbReference type="AlphaFoldDB" id="A0A7Z1AYE5"/>
<dbReference type="CDD" id="cd00082">
    <property type="entry name" value="HisKA"/>
    <property type="match status" value="1"/>
</dbReference>
<dbReference type="InterPro" id="IPR003660">
    <property type="entry name" value="HAMP_dom"/>
</dbReference>
<keyword evidence="15" id="KW-1185">Reference proteome</keyword>
<organism evidence="14 15">
    <name type="scientific">Actinophytocola xinjiangensis</name>
    <dbReference type="NCBI Taxonomy" id="485602"/>
    <lineage>
        <taxon>Bacteria</taxon>
        <taxon>Bacillati</taxon>
        <taxon>Actinomycetota</taxon>
        <taxon>Actinomycetes</taxon>
        <taxon>Pseudonocardiales</taxon>
        <taxon>Pseudonocardiaceae</taxon>
    </lineage>
</organism>
<dbReference type="SMART" id="SM00387">
    <property type="entry name" value="HATPase_c"/>
    <property type="match status" value="1"/>
</dbReference>
<dbReference type="InterPro" id="IPR050736">
    <property type="entry name" value="Sensor_HK_Regulatory"/>
</dbReference>
<evidence type="ECO:0000256" key="2">
    <source>
        <dbReference type="ARBA" id="ARBA00004236"/>
    </source>
</evidence>
<keyword evidence="6" id="KW-0812">Transmembrane</keyword>
<feature type="region of interest" description="Disordered" evidence="10">
    <location>
        <begin position="182"/>
        <end position="241"/>
    </location>
</feature>
<feature type="domain" description="HAMP" evidence="13">
    <location>
        <begin position="357"/>
        <end position="409"/>
    </location>
</feature>
<proteinExistence type="predicted"/>
<evidence type="ECO:0000256" key="9">
    <source>
        <dbReference type="ARBA" id="ARBA00023012"/>
    </source>
</evidence>
<dbReference type="Gene3D" id="3.30.565.10">
    <property type="entry name" value="Histidine kinase-like ATPase, C-terminal domain"/>
    <property type="match status" value="1"/>
</dbReference>
<comment type="subcellular location">
    <subcellularLocation>
        <location evidence="2">Cell membrane</location>
    </subcellularLocation>
</comment>
<evidence type="ECO:0000256" key="11">
    <source>
        <dbReference type="SAM" id="SignalP"/>
    </source>
</evidence>
<dbReference type="InterPro" id="IPR004358">
    <property type="entry name" value="Sig_transdc_His_kin-like_C"/>
</dbReference>
<evidence type="ECO:0000256" key="7">
    <source>
        <dbReference type="ARBA" id="ARBA00022777"/>
    </source>
</evidence>
<dbReference type="Proteomes" id="UP000185696">
    <property type="component" value="Unassembled WGS sequence"/>
</dbReference>
<evidence type="ECO:0000256" key="8">
    <source>
        <dbReference type="ARBA" id="ARBA00022989"/>
    </source>
</evidence>
<evidence type="ECO:0000256" key="10">
    <source>
        <dbReference type="SAM" id="MobiDB-lite"/>
    </source>
</evidence>
<keyword evidence="7" id="KW-0418">Kinase</keyword>
<evidence type="ECO:0000256" key="1">
    <source>
        <dbReference type="ARBA" id="ARBA00000085"/>
    </source>
</evidence>
<keyword evidence="8" id="KW-0472">Membrane</keyword>
<comment type="catalytic activity">
    <reaction evidence="1">
        <text>ATP + protein L-histidine = ADP + protein N-phospho-L-histidine.</text>
        <dbReference type="EC" id="2.7.13.3"/>
    </reaction>
</comment>
<evidence type="ECO:0000256" key="6">
    <source>
        <dbReference type="ARBA" id="ARBA00022692"/>
    </source>
</evidence>
<reference evidence="14 15" key="1">
    <citation type="submission" date="2016-12" db="EMBL/GenBank/DDBJ databases">
        <title>The draft genome sequence of Actinophytocola xinjiangensis.</title>
        <authorList>
            <person name="Wang W."/>
            <person name="Yuan L."/>
        </authorList>
    </citation>
    <scope>NUCLEOTIDE SEQUENCE [LARGE SCALE GENOMIC DNA]</scope>
    <source>
        <strain evidence="14 15">CGMCC 4.4663</strain>
    </source>
</reference>
<dbReference type="Pfam" id="PF02518">
    <property type="entry name" value="HATPase_c"/>
    <property type="match status" value="1"/>
</dbReference>
<evidence type="ECO:0000256" key="3">
    <source>
        <dbReference type="ARBA" id="ARBA00012438"/>
    </source>
</evidence>
<dbReference type="RefSeq" id="WP_075134663.1">
    <property type="nucleotide sequence ID" value="NZ_MSIF01000010.1"/>
</dbReference>
<dbReference type="OrthoDB" id="9757990at2"/>
<dbReference type="Gene3D" id="1.10.287.130">
    <property type="match status" value="1"/>
</dbReference>
<dbReference type="PANTHER" id="PTHR43711:SF1">
    <property type="entry name" value="HISTIDINE KINASE 1"/>
    <property type="match status" value="1"/>
</dbReference>
<keyword evidence="11" id="KW-0732">Signal</keyword>
<keyword evidence="4" id="KW-0597">Phosphoprotein</keyword>
<dbReference type="PRINTS" id="PR00344">
    <property type="entry name" value="BCTRLSENSOR"/>
</dbReference>
<dbReference type="InterPro" id="IPR003661">
    <property type="entry name" value="HisK_dim/P_dom"/>
</dbReference>
<dbReference type="FunFam" id="3.30.565.10:FF:000006">
    <property type="entry name" value="Sensor histidine kinase WalK"/>
    <property type="match status" value="1"/>
</dbReference>
<keyword evidence="8" id="KW-1133">Transmembrane helix</keyword>
<keyword evidence="5" id="KW-0808">Transferase</keyword>
<dbReference type="SMART" id="SM00388">
    <property type="entry name" value="HisKA"/>
    <property type="match status" value="1"/>
</dbReference>
<dbReference type="GO" id="GO:0000155">
    <property type="term" value="F:phosphorelay sensor kinase activity"/>
    <property type="evidence" value="ECO:0007669"/>
    <property type="project" value="InterPro"/>
</dbReference>
<dbReference type="PROSITE" id="PS50109">
    <property type="entry name" value="HIS_KIN"/>
    <property type="match status" value="1"/>
</dbReference>
<dbReference type="EMBL" id="MSIF01000010">
    <property type="protein sequence ID" value="OLF09072.1"/>
    <property type="molecule type" value="Genomic_DNA"/>
</dbReference>
<dbReference type="PANTHER" id="PTHR43711">
    <property type="entry name" value="TWO-COMPONENT HISTIDINE KINASE"/>
    <property type="match status" value="1"/>
</dbReference>
<dbReference type="CDD" id="cd00075">
    <property type="entry name" value="HATPase"/>
    <property type="match status" value="1"/>
</dbReference>
<dbReference type="Pfam" id="PF00672">
    <property type="entry name" value="HAMP"/>
    <property type="match status" value="1"/>
</dbReference>
<dbReference type="SUPFAM" id="SSF55874">
    <property type="entry name" value="ATPase domain of HSP90 chaperone/DNA topoisomerase II/histidine kinase"/>
    <property type="match status" value="1"/>
</dbReference>
<protein>
    <recommendedName>
        <fullName evidence="3">histidine kinase</fullName>
        <ecNumber evidence="3">2.7.13.3</ecNumber>
    </recommendedName>
</protein>
<keyword evidence="9" id="KW-0902">Two-component regulatory system</keyword>
<feature type="signal peptide" evidence="11">
    <location>
        <begin position="1"/>
        <end position="19"/>
    </location>
</feature>
<dbReference type="EC" id="2.7.13.3" evidence="3"/>
<dbReference type="SUPFAM" id="SSF47384">
    <property type="entry name" value="Homodimeric domain of signal transducing histidine kinase"/>
    <property type="match status" value="1"/>
</dbReference>
<feature type="chain" id="PRO_5038524548" description="histidine kinase" evidence="11">
    <location>
        <begin position="20"/>
        <end position="635"/>
    </location>
</feature>